<dbReference type="InterPro" id="IPR013783">
    <property type="entry name" value="Ig-like_fold"/>
</dbReference>
<dbReference type="Gene3D" id="2.60.40.10">
    <property type="entry name" value="Immunoglobulins"/>
    <property type="match status" value="1"/>
</dbReference>
<keyword evidence="2" id="KW-0812">Transmembrane</keyword>
<organism evidence="4 5">
    <name type="scientific">Endobacterium cereale</name>
    <dbReference type="NCBI Taxonomy" id="2663029"/>
    <lineage>
        <taxon>Bacteria</taxon>
        <taxon>Pseudomonadati</taxon>
        <taxon>Pseudomonadota</taxon>
        <taxon>Alphaproteobacteria</taxon>
        <taxon>Hyphomicrobiales</taxon>
        <taxon>Rhizobiaceae</taxon>
        <taxon>Endobacterium</taxon>
    </lineage>
</organism>
<feature type="compositionally biased region" description="Low complexity" evidence="1">
    <location>
        <begin position="70"/>
        <end position="107"/>
    </location>
</feature>
<dbReference type="InterPro" id="IPR018392">
    <property type="entry name" value="LysM"/>
</dbReference>
<dbReference type="Pfam" id="PF17936">
    <property type="entry name" value="Big_6"/>
    <property type="match status" value="1"/>
</dbReference>
<dbReference type="PANTHER" id="PTHR34700">
    <property type="entry name" value="POTASSIUM BINDING PROTEIN KBP"/>
    <property type="match status" value="1"/>
</dbReference>
<dbReference type="CDD" id="cd00118">
    <property type="entry name" value="LysM"/>
    <property type="match status" value="1"/>
</dbReference>
<evidence type="ECO:0000313" key="4">
    <source>
        <dbReference type="EMBL" id="MQY45645.1"/>
    </source>
</evidence>
<keyword evidence="2" id="KW-0472">Membrane</keyword>
<dbReference type="Proteomes" id="UP000435138">
    <property type="component" value="Unassembled WGS sequence"/>
</dbReference>
<reference evidence="4 5" key="1">
    <citation type="submission" date="2019-11" db="EMBL/GenBank/DDBJ databases">
        <title>Genome analysis of Rhizobacterium cereale a novel genus and species isolated from maize roots in North Spain.</title>
        <authorList>
            <person name="Menendez E."/>
            <person name="Flores-Felix J.D."/>
            <person name="Ramirez-Bahena M.-H."/>
            <person name="Igual J.M."/>
            <person name="Garcia-Fraile P."/>
            <person name="Peix A."/>
            <person name="Velazquez E."/>
        </authorList>
    </citation>
    <scope>NUCLEOTIDE SEQUENCE [LARGE SCALE GENOMIC DNA]</scope>
    <source>
        <strain evidence="4 5">RZME27</strain>
    </source>
</reference>
<dbReference type="InterPro" id="IPR036779">
    <property type="entry name" value="LysM_dom_sf"/>
</dbReference>
<sequence length="585" mass="60360">MLKNPAGWLAIGVLAIATIVMVFFVMPRISDDKQPLGAAINEAGKQVEQAVAEGGKAAQDLVEGTKPKEPATTTPSAPMAPAQSAQAPAASSTAPTAAQAPASNAPTFDVLRVEPDGSTVIAGRAEPGTTLEVADKNSVLAKADVANGGEFAAILDNPLPPGDHELVLKVTGKDGKTVVSEEVATISVPAVKGGELLAMVTKPGEASRLMATPTTGEQAPSKTERVAVSAETKPADSVNKPANPEVAVTAPNAGSVTAKTDAAGQKAEIQITAVEIEGDRLFVAGIAKPQAKLRGYADDTKIGDASAAANGHFVIDGKVPLSVGDHRIAVEQLGADGKALVRVAVPFNRPAGDQVAAVASPSASSSGKILMPIDGGAFDNLRNQVARAHEILTRLYADGAVPTVEQLAAARSATMIALNSLTQYRLPADASAEARRIAEMTVAQATAALKALEALPRDTAEFGKGFGEISTIIASAVGPVVDTPPTSQAVAPAEVAAAGNARIIEQAPLTQSENASVIIRRGDTLWQISRRVYGQGVRYTTIYLANEDKITNPDLIQPGQVFGVPNEARPDAEEQHRKWLDHNKS</sequence>
<accession>A0A6A8A3A4</accession>
<feature type="domain" description="LysM" evidence="3">
    <location>
        <begin position="515"/>
        <end position="564"/>
    </location>
</feature>
<dbReference type="PANTHER" id="PTHR34700:SF4">
    <property type="entry name" value="PHAGE-LIKE ELEMENT PBSX PROTEIN XKDP"/>
    <property type="match status" value="1"/>
</dbReference>
<gene>
    <name evidence="4" type="ORF">GAO09_06165</name>
</gene>
<dbReference type="Pfam" id="PF01476">
    <property type="entry name" value="LysM"/>
    <property type="match status" value="1"/>
</dbReference>
<feature type="region of interest" description="Disordered" evidence="1">
    <location>
        <begin position="52"/>
        <end position="107"/>
    </location>
</feature>
<evidence type="ECO:0000256" key="2">
    <source>
        <dbReference type="SAM" id="Phobius"/>
    </source>
</evidence>
<feature type="transmembrane region" description="Helical" evidence="2">
    <location>
        <begin position="6"/>
        <end position="26"/>
    </location>
</feature>
<dbReference type="Gene3D" id="3.10.350.10">
    <property type="entry name" value="LysM domain"/>
    <property type="match status" value="1"/>
</dbReference>
<dbReference type="EMBL" id="WIXI01000036">
    <property type="protein sequence ID" value="MQY45645.1"/>
    <property type="molecule type" value="Genomic_DNA"/>
</dbReference>
<proteinExistence type="predicted"/>
<dbReference type="InterPro" id="IPR052196">
    <property type="entry name" value="Bact_Kbp"/>
</dbReference>
<keyword evidence="5" id="KW-1185">Reference proteome</keyword>
<evidence type="ECO:0000256" key="1">
    <source>
        <dbReference type="SAM" id="MobiDB-lite"/>
    </source>
</evidence>
<evidence type="ECO:0000259" key="3">
    <source>
        <dbReference type="PROSITE" id="PS51782"/>
    </source>
</evidence>
<evidence type="ECO:0000313" key="5">
    <source>
        <dbReference type="Proteomes" id="UP000435138"/>
    </source>
</evidence>
<dbReference type="SMART" id="SM00257">
    <property type="entry name" value="LysM"/>
    <property type="match status" value="1"/>
</dbReference>
<protein>
    <submittedName>
        <fullName evidence="4">LysM peptidoglycan-binding domain-containing protein</fullName>
    </submittedName>
</protein>
<dbReference type="RefSeq" id="WP_153353172.1">
    <property type="nucleotide sequence ID" value="NZ_JAYKOO010000005.1"/>
</dbReference>
<dbReference type="AlphaFoldDB" id="A0A6A8A3A4"/>
<name>A0A6A8A3A4_9HYPH</name>
<comment type="caution">
    <text evidence="4">The sequence shown here is derived from an EMBL/GenBank/DDBJ whole genome shotgun (WGS) entry which is preliminary data.</text>
</comment>
<dbReference type="InterPro" id="IPR041498">
    <property type="entry name" value="Big_6"/>
</dbReference>
<keyword evidence="2" id="KW-1133">Transmembrane helix</keyword>
<dbReference type="PROSITE" id="PS51782">
    <property type="entry name" value="LYSM"/>
    <property type="match status" value="1"/>
</dbReference>